<evidence type="ECO:0000313" key="2">
    <source>
        <dbReference type="Proteomes" id="UP000265520"/>
    </source>
</evidence>
<accession>A0A392MXX5</accession>
<name>A0A392MXX5_9FABA</name>
<sequence>MCCQKRTADGTVGALENSVAVLSGTRNHGLQSPPSESLVELKKMLKHAEEAWGKLGDETSALGWVSLSQETRLKSDWQWKHAWQNKKEAGIIVQLQNL</sequence>
<proteinExistence type="predicted"/>
<dbReference type="Proteomes" id="UP000265520">
    <property type="component" value="Unassembled WGS sequence"/>
</dbReference>
<comment type="caution">
    <text evidence="1">The sequence shown here is derived from an EMBL/GenBank/DDBJ whole genome shotgun (WGS) entry which is preliminary data.</text>
</comment>
<organism evidence="1 2">
    <name type="scientific">Trifolium medium</name>
    <dbReference type="NCBI Taxonomy" id="97028"/>
    <lineage>
        <taxon>Eukaryota</taxon>
        <taxon>Viridiplantae</taxon>
        <taxon>Streptophyta</taxon>
        <taxon>Embryophyta</taxon>
        <taxon>Tracheophyta</taxon>
        <taxon>Spermatophyta</taxon>
        <taxon>Magnoliopsida</taxon>
        <taxon>eudicotyledons</taxon>
        <taxon>Gunneridae</taxon>
        <taxon>Pentapetalae</taxon>
        <taxon>rosids</taxon>
        <taxon>fabids</taxon>
        <taxon>Fabales</taxon>
        <taxon>Fabaceae</taxon>
        <taxon>Papilionoideae</taxon>
        <taxon>50 kb inversion clade</taxon>
        <taxon>NPAAA clade</taxon>
        <taxon>Hologalegina</taxon>
        <taxon>IRL clade</taxon>
        <taxon>Trifolieae</taxon>
        <taxon>Trifolium</taxon>
    </lineage>
</organism>
<dbReference type="EMBL" id="LXQA010022629">
    <property type="protein sequence ID" value="MCH92406.1"/>
    <property type="molecule type" value="Genomic_DNA"/>
</dbReference>
<reference evidence="1 2" key="1">
    <citation type="journal article" date="2018" name="Front. Plant Sci.">
        <title>Red Clover (Trifolium pratense) and Zigzag Clover (T. medium) - A Picture of Genomic Similarities and Differences.</title>
        <authorList>
            <person name="Dluhosova J."/>
            <person name="Istvanek J."/>
            <person name="Nedelnik J."/>
            <person name="Repkova J."/>
        </authorList>
    </citation>
    <scope>NUCLEOTIDE SEQUENCE [LARGE SCALE GENOMIC DNA]</scope>
    <source>
        <strain evidence="2">cv. 10/8</strain>
        <tissue evidence="1">Leaf</tissue>
    </source>
</reference>
<evidence type="ECO:0000313" key="1">
    <source>
        <dbReference type="EMBL" id="MCH92406.1"/>
    </source>
</evidence>
<dbReference type="AlphaFoldDB" id="A0A392MXX5"/>
<keyword evidence="2" id="KW-1185">Reference proteome</keyword>
<protein>
    <submittedName>
        <fullName evidence="1">Uncharacterized protein</fullName>
    </submittedName>
</protein>
<gene>
    <name evidence="1" type="ORF">A2U01_0013345</name>
</gene>